<accession>A0AAP0L3B7</accession>
<dbReference type="Pfam" id="PF14111">
    <property type="entry name" value="DUF4283"/>
    <property type="match status" value="1"/>
</dbReference>
<keyword evidence="3" id="KW-1185">Reference proteome</keyword>
<proteinExistence type="predicted"/>
<evidence type="ECO:0000259" key="1">
    <source>
        <dbReference type="Pfam" id="PF14111"/>
    </source>
</evidence>
<dbReference type="Proteomes" id="UP001420932">
    <property type="component" value="Unassembled WGS sequence"/>
</dbReference>
<name>A0AAP0L3B7_9MAGN</name>
<evidence type="ECO:0000313" key="2">
    <source>
        <dbReference type="EMBL" id="KAK9163190.1"/>
    </source>
</evidence>
<gene>
    <name evidence="2" type="ORF">Syun_004092</name>
</gene>
<dbReference type="AlphaFoldDB" id="A0AAP0L3B7"/>
<protein>
    <recommendedName>
        <fullName evidence="1">DUF4283 domain-containing protein</fullName>
    </recommendedName>
</protein>
<feature type="domain" description="DUF4283" evidence="1">
    <location>
        <begin position="72"/>
        <end position="153"/>
    </location>
</feature>
<evidence type="ECO:0000313" key="3">
    <source>
        <dbReference type="Proteomes" id="UP001420932"/>
    </source>
</evidence>
<reference evidence="2 3" key="1">
    <citation type="submission" date="2024-01" db="EMBL/GenBank/DDBJ databases">
        <title>Genome assemblies of Stephania.</title>
        <authorList>
            <person name="Yang L."/>
        </authorList>
    </citation>
    <scope>NUCLEOTIDE SEQUENCE [LARGE SCALE GENOMIC DNA]</scope>
    <source>
        <strain evidence="2">YNDBR</strain>
        <tissue evidence="2">Leaf</tissue>
    </source>
</reference>
<dbReference type="InterPro" id="IPR025558">
    <property type="entry name" value="DUF4283"/>
</dbReference>
<sequence length="175" mass="19668">MATAAMNTDALVNEDPIPRVKFREEIDVNLNLPTSSVGLENSVHSILNGDVDMTESGPFVTISQRLQGLMDKQMENTVVVKLLGRKLVYDMLCNRIKALWDSKGEFYFRDLKNGFFLIELSMECDIKEALFGGPWMIFGHVLSVQKCYPEFRASESVLFCRCLGPFLGSTGTIFP</sequence>
<organism evidence="2 3">
    <name type="scientific">Stephania yunnanensis</name>
    <dbReference type="NCBI Taxonomy" id="152371"/>
    <lineage>
        <taxon>Eukaryota</taxon>
        <taxon>Viridiplantae</taxon>
        <taxon>Streptophyta</taxon>
        <taxon>Embryophyta</taxon>
        <taxon>Tracheophyta</taxon>
        <taxon>Spermatophyta</taxon>
        <taxon>Magnoliopsida</taxon>
        <taxon>Ranunculales</taxon>
        <taxon>Menispermaceae</taxon>
        <taxon>Menispermoideae</taxon>
        <taxon>Cissampelideae</taxon>
        <taxon>Stephania</taxon>
    </lineage>
</organism>
<dbReference type="EMBL" id="JBBNAF010000002">
    <property type="protein sequence ID" value="KAK9163190.1"/>
    <property type="molecule type" value="Genomic_DNA"/>
</dbReference>
<comment type="caution">
    <text evidence="2">The sequence shown here is derived from an EMBL/GenBank/DDBJ whole genome shotgun (WGS) entry which is preliminary data.</text>
</comment>